<keyword evidence="1" id="KW-0812">Transmembrane</keyword>
<feature type="transmembrane region" description="Helical" evidence="1">
    <location>
        <begin position="90"/>
        <end position="109"/>
    </location>
</feature>
<dbReference type="NCBIfam" id="TIGR02893">
    <property type="entry name" value="spore_yabQ"/>
    <property type="match status" value="1"/>
</dbReference>
<dbReference type="InterPro" id="IPR019074">
    <property type="entry name" value="YabQ"/>
</dbReference>
<name>A0A398BGA7_9BACI</name>
<dbReference type="Proteomes" id="UP000265816">
    <property type="component" value="Unassembled WGS sequence"/>
</dbReference>
<keyword evidence="1" id="KW-0472">Membrane</keyword>
<feature type="transmembrane region" description="Helical" evidence="1">
    <location>
        <begin position="37"/>
        <end position="61"/>
    </location>
</feature>
<organism evidence="2 3">
    <name type="scientific">Mesobacillus zeae</name>
    <dbReference type="NCBI Taxonomy" id="1917180"/>
    <lineage>
        <taxon>Bacteria</taxon>
        <taxon>Bacillati</taxon>
        <taxon>Bacillota</taxon>
        <taxon>Bacilli</taxon>
        <taxon>Bacillales</taxon>
        <taxon>Bacillaceae</taxon>
        <taxon>Mesobacillus</taxon>
    </lineage>
</organism>
<feature type="transmembrane region" description="Helical" evidence="1">
    <location>
        <begin position="68"/>
        <end position="84"/>
    </location>
</feature>
<keyword evidence="3" id="KW-1185">Reference proteome</keyword>
<dbReference type="RefSeq" id="WP_119111116.1">
    <property type="nucleotide sequence ID" value="NZ_CBCSEO010000019.1"/>
</dbReference>
<evidence type="ECO:0000256" key="1">
    <source>
        <dbReference type="SAM" id="Phobius"/>
    </source>
</evidence>
<dbReference type="EMBL" id="QWVT01000003">
    <property type="protein sequence ID" value="RID88654.1"/>
    <property type="molecule type" value="Genomic_DNA"/>
</dbReference>
<dbReference type="AlphaFoldDB" id="A0A398BGA7"/>
<sequence>MTLSAQFLTMLAMIGMGTSFGASLDTYNRFLKRRKRSAWIVFINDILFWIAQGLFIFYVLFSINQGELRFYIFIALFCGFAAYQALFKRAYLKCLEMIISLFIAIYRILTRLLYALIIKPLRLLVLALVSVFILTGRFFLAVLKFFQSVVLWGFRIIWKPLQGFLRIIWNLLPKGIKIIVEKLYNKLAGIREKLKNLVKQTIIKIKKYKK</sequence>
<reference evidence="2 3" key="1">
    <citation type="submission" date="2018-08" db="EMBL/GenBank/DDBJ databases">
        <title>Bacillus jemisoniae sp. nov., Bacillus chryseoplanitiae sp. nov., Bacillus resnikiae sp. nov., and Bacillus frankliniae sp. nov., isolated from Viking spacecraft and associated surfaces.</title>
        <authorList>
            <person name="Seuylemezian A."/>
            <person name="Vaishampayan P."/>
        </authorList>
    </citation>
    <scope>NUCLEOTIDE SEQUENCE [LARGE SCALE GENOMIC DNA]</scope>
    <source>
        <strain evidence="2 3">JJ-247</strain>
    </source>
</reference>
<gene>
    <name evidence="2" type="primary">yabQ</name>
    <name evidence="2" type="ORF">D1970_01475</name>
</gene>
<protein>
    <submittedName>
        <fullName evidence="2">Spore cortex biosynthesis protein YabQ</fullName>
    </submittedName>
</protein>
<comment type="caution">
    <text evidence="2">The sequence shown here is derived from an EMBL/GenBank/DDBJ whole genome shotgun (WGS) entry which is preliminary data.</text>
</comment>
<proteinExistence type="predicted"/>
<feature type="transmembrane region" description="Helical" evidence="1">
    <location>
        <begin position="121"/>
        <end position="143"/>
    </location>
</feature>
<keyword evidence="1" id="KW-1133">Transmembrane helix</keyword>
<dbReference type="Pfam" id="PF09578">
    <property type="entry name" value="Spore_YabQ"/>
    <property type="match status" value="1"/>
</dbReference>
<accession>A0A398BGA7</accession>
<dbReference type="OrthoDB" id="1653819at2"/>
<evidence type="ECO:0000313" key="3">
    <source>
        <dbReference type="Proteomes" id="UP000265816"/>
    </source>
</evidence>
<evidence type="ECO:0000313" key="2">
    <source>
        <dbReference type="EMBL" id="RID88654.1"/>
    </source>
</evidence>